<evidence type="ECO:0008006" key="4">
    <source>
        <dbReference type="Google" id="ProtNLM"/>
    </source>
</evidence>
<feature type="compositionally biased region" description="Polar residues" evidence="1">
    <location>
        <begin position="414"/>
        <end position="429"/>
    </location>
</feature>
<gene>
    <name evidence="2" type="ORF">N0V89_001350</name>
</gene>
<accession>A0A9W9CFT5</accession>
<organism evidence="2 3">
    <name type="scientific">Didymosphaeria variabile</name>
    <dbReference type="NCBI Taxonomy" id="1932322"/>
    <lineage>
        <taxon>Eukaryota</taxon>
        <taxon>Fungi</taxon>
        <taxon>Dikarya</taxon>
        <taxon>Ascomycota</taxon>
        <taxon>Pezizomycotina</taxon>
        <taxon>Dothideomycetes</taxon>
        <taxon>Pleosporomycetidae</taxon>
        <taxon>Pleosporales</taxon>
        <taxon>Massarineae</taxon>
        <taxon>Didymosphaeriaceae</taxon>
        <taxon>Didymosphaeria</taxon>
    </lineage>
</organism>
<proteinExistence type="predicted"/>
<dbReference type="SMART" id="SM00248">
    <property type="entry name" value="ANK"/>
    <property type="match status" value="3"/>
</dbReference>
<protein>
    <recommendedName>
        <fullName evidence="4">Ankyrin</fullName>
    </recommendedName>
</protein>
<evidence type="ECO:0000313" key="2">
    <source>
        <dbReference type="EMBL" id="KAJ4360783.1"/>
    </source>
</evidence>
<sequence>MQTQDAFTSDVSLLLMRNNLWRYLFYRTKSILDADAAVPDIINAMITYLQEYGSEGSDQTSDQLREALCKAVGRNVSMKDLGFDLGRWLYSESKLETSRGMEYPDPIRLPEKDELMLPHYKLAMAAATGNMALLNNVLSEDNRVDPFKVSIFGNAVTNSFAFNQPLIFDAIATYLEGLHSELKKVLHIYTFLWEKHLKEAMRTASQSWVRRIMNLVRKPYMRYSSGNFQNLLYRAIKDCSSEIAITFLDASNTRSIYLRLDAYVFKHACKHHSTDVVMRLLNIPSHGANSLWRNSSPLTIAINYGTANTVAAILGAGAVVDGIASRLYQDGSRFRTKVIPIEEAMKRGRLDIVQTLLNRGAKVGDLEVANRKKAVYNLLRDAKMKETGKHVPTYSEKYSKFKTQVPAPKDRSQRSPAPNPSRQGSDLNI</sequence>
<dbReference type="RefSeq" id="XP_056076985.1">
    <property type="nucleotide sequence ID" value="XM_056210163.1"/>
</dbReference>
<dbReference type="Proteomes" id="UP001140513">
    <property type="component" value="Unassembled WGS sequence"/>
</dbReference>
<dbReference type="InterPro" id="IPR002110">
    <property type="entry name" value="Ankyrin_rpt"/>
</dbReference>
<comment type="caution">
    <text evidence="2">The sequence shown here is derived from an EMBL/GenBank/DDBJ whole genome shotgun (WGS) entry which is preliminary data.</text>
</comment>
<evidence type="ECO:0000313" key="3">
    <source>
        <dbReference type="Proteomes" id="UP001140513"/>
    </source>
</evidence>
<keyword evidence="3" id="KW-1185">Reference proteome</keyword>
<dbReference type="Gene3D" id="1.25.40.20">
    <property type="entry name" value="Ankyrin repeat-containing domain"/>
    <property type="match status" value="1"/>
</dbReference>
<dbReference type="InterPro" id="IPR036770">
    <property type="entry name" value="Ankyrin_rpt-contain_sf"/>
</dbReference>
<dbReference type="AlphaFoldDB" id="A0A9W9CFT5"/>
<dbReference type="EMBL" id="JAPEUX010000001">
    <property type="protein sequence ID" value="KAJ4360783.1"/>
    <property type="molecule type" value="Genomic_DNA"/>
</dbReference>
<feature type="region of interest" description="Disordered" evidence="1">
    <location>
        <begin position="389"/>
        <end position="429"/>
    </location>
</feature>
<dbReference type="SUPFAM" id="SSF48403">
    <property type="entry name" value="Ankyrin repeat"/>
    <property type="match status" value="1"/>
</dbReference>
<evidence type="ECO:0000256" key="1">
    <source>
        <dbReference type="SAM" id="MobiDB-lite"/>
    </source>
</evidence>
<dbReference type="OrthoDB" id="3671334at2759"/>
<dbReference type="GeneID" id="80904880"/>
<name>A0A9W9CFT5_9PLEO</name>
<reference evidence="2" key="1">
    <citation type="submission" date="2022-10" db="EMBL/GenBank/DDBJ databases">
        <title>Tapping the CABI collections for fungal endophytes: first genome assemblies for Collariella, Neodidymelliopsis, Ascochyta clinopodiicola, Didymella pomorum, Didymosphaeria variabile, Neocosmospora piperis and Neocucurbitaria cava.</title>
        <authorList>
            <person name="Hill R."/>
        </authorList>
    </citation>
    <scope>NUCLEOTIDE SEQUENCE</scope>
    <source>
        <strain evidence="2">IMI 356815</strain>
    </source>
</reference>